<dbReference type="Proteomes" id="UP000604046">
    <property type="component" value="Unassembled WGS sequence"/>
</dbReference>
<keyword evidence="7" id="KW-1185">Reference proteome</keyword>
<gene>
    <name evidence="6" type="primary">ANK1</name>
    <name evidence="6" type="ORF">SNAT2548_LOCUS16664</name>
</gene>
<keyword evidence="2" id="KW-1015">Disulfide bond</keyword>
<feature type="domain" description="Apple" evidence="5">
    <location>
        <begin position="640"/>
        <end position="708"/>
    </location>
</feature>
<feature type="compositionally biased region" description="Basic and acidic residues" evidence="3">
    <location>
        <begin position="905"/>
        <end position="916"/>
    </location>
</feature>
<feature type="region of interest" description="Disordered" evidence="3">
    <location>
        <begin position="798"/>
        <end position="842"/>
    </location>
</feature>
<dbReference type="GO" id="GO:0006508">
    <property type="term" value="P:proteolysis"/>
    <property type="evidence" value="ECO:0007669"/>
    <property type="project" value="InterPro"/>
</dbReference>
<sequence>MALRAFLVLLSFAGAVGEDVAGALASDDTCAAGQDCSLELHQLRGMKVNYLEALEDASDDEEDEEEAVYIEEEAEVEGGGCTNPKDMKVWKKGGKKTFDASLNHCGRSCAAGFPCTKDRQPRRLCGIQDCMQKKGYSSNCASCMAQLVGCSRDHCMNQCITNDKSPACTHCVKSSCRPKMKACSGLNAGGGSDALVLLFQELATGFCTLSEDTSIAAVLRGPYRGFRGTAKLSGGQMQVILANGTALEVEVTDCNIIREDLQAIREEWRDETVPATGTCAGLFDAELACTQDGCSVIVAPESFLSCDRYCQAHSMHCHKAWRTRRGQCEHEEAVDCRYGMPTPQQLRGNERLLCRCQPLAKSRLGQQVAVGSRVVLLSGSHRGAAGTALAPPGPDGHVKVHVQELLTLHKESFQGVENGRATGRSVSCDELRMGELVEISAGSHEGQRGAVLKCDPVSDRFSVSLGRAVEVSAFDTEVLSCAASGTGRNCSADRCKTELMDDPEASCHEHCDSQGLHCLRAWRKGHDHCQQDGLLPCDHRRGGNKVCECVPQVRPDLCFQKGLTYLPLNMAKQSRSHETDALSCQRRCAKVFGCAHFSYFTDGGCHLQDEKAELQGSDGVTSGPASCLLQPAHSEHHTACLTEGVGYAPLDMHGQARSHGTLAKCQQRCADVKGCAHFSFWSDGGCHLQDHRAVAKASPGTTSGKPGCSLEEGARTEGEAKDEAEACANFVDVQDHCEVAHGCKVVVTHMEHRSCDVYCNDEGLGCAGAWTGASCSSGHRQDCDRLGSATMTCHCTHRSSAEGEPENRAQHLGGGERGERGERGEQEEQEEHGEQEQQDSWGFHCNADSDVESWSAERRWWCCREMEVGCVETPTSYTCSPSGDFQFWEEDKRRFCCREEGVCGQDRESGRSVHSDDSDDSDECTQLLHQEEEVSEAMRSWCCEHRGLGCDQCDARTLEDRLWVAGDAEVVPSPRYVGKWLSFIGEAFRSY</sequence>
<evidence type="ECO:0000256" key="1">
    <source>
        <dbReference type="ARBA" id="ARBA00022737"/>
    </source>
</evidence>
<dbReference type="Gene3D" id="3.50.4.10">
    <property type="entry name" value="Hepatocyte Growth Factor"/>
    <property type="match status" value="2"/>
</dbReference>
<feature type="chain" id="PRO_5032506013" evidence="4">
    <location>
        <begin position="18"/>
        <end position="991"/>
    </location>
</feature>
<keyword evidence="1" id="KW-0677">Repeat</keyword>
<comment type="caution">
    <text evidence="6">The sequence shown here is derived from an EMBL/GenBank/DDBJ whole genome shotgun (WGS) entry which is preliminary data.</text>
</comment>
<protein>
    <submittedName>
        <fullName evidence="6">ANK1 protein</fullName>
    </submittedName>
</protein>
<evidence type="ECO:0000259" key="5">
    <source>
        <dbReference type="SMART" id="SM00223"/>
    </source>
</evidence>
<dbReference type="SUPFAM" id="SSF57414">
    <property type="entry name" value="Hairpin loop containing domain-like"/>
    <property type="match status" value="1"/>
</dbReference>
<dbReference type="OrthoDB" id="429160at2759"/>
<dbReference type="EMBL" id="CAJNDS010002087">
    <property type="protein sequence ID" value="CAE7317878.1"/>
    <property type="molecule type" value="Genomic_DNA"/>
</dbReference>
<dbReference type="SMART" id="SM00223">
    <property type="entry name" value="APPLE"/>
    <property type="match status" value="2"/>
</dbReference>
<evidence type="ECO:0000313" key="7">
    <source>
        <dbReference type="Proteomes" id="UP000604046"/>
    </source>
</evidence>
<dbReference type="InterPro" id="IPR000177">
    <property type="entry name" value="Apple"/>
</dbReference>
<feature type="compositionally biased region" description="Basic and acidic residues" evidence="3">
    <location>
        <begin position="799"/>
        <end position="826"/>
    </location>
</feature>
<evidence type="ECO:0000256" key="2">
    <source>
        <dbReference type="ARBA" id="ARBA00023157"/>
    </source>
</evidence>
<reference evidence="6" key="1">
    <citation type="submission" date="2021-02" db="EMBL/GenBank/DDBJ databases">
        <authorList>
            <person name="Dougan E. K."/>
            <person name="Rhodes N."/>
            <person name="Thang M."/>
            <person name="Chan C."/>
        </authorList>
    </citation>
    <scope>NUCLEOTIDE SEQUENCE</scope>
</reference>
<evidence type="ECO:0000256" key="4">
    <source>
        <dbReference type="SAM" id="SignalP"/>
    </source>
</evidence>
<feature type="compositionally biased region" description="Acidic residues" evidence="3">
    <location>
        <begin position="827"/>
        <end position="837"/>
    </location>
</feature>
<dbReference type="GO" id="GO:0005576">
    <property type="term" value="C:extracellular region"/>
    <property type="evidence" value="ECO:0007669"/>
    <property type="project" value="InterPro"/>
</dbReference>
<proteinExistence type="predicted"/>
<name>A0A812NPP8_9DINO</name>
<keyword evidence="4" id="KW-0732">Signal</keyword>
<organism evidence="6 7">
    <name type="scientific">Symbiodinium natans</name>
    <dbReference type="NCBI Taxonomy" id="878477"/>
    <lineage>
        <taxon>Eukaryota</taxon>
        <taxon>Sar</taxon>
        <taxon>Alveolata</taxon>
        <taxon>Dinophyceae</taxon>
        <taxon>Suessiales</taxon>
        <taxon>Symbiodiniaceae</taxon>
        <taxon>Symbiodinium</taxon>
    </lineage>
</organism>
<feature type="region of interest" description="Disordered" evidence="3">
    <location>
        <begin position="905"/>
        <end position="924"/>
    </location>
</feature>
<accession>A0A812NPP8</accession>
<evidence type="ECO:0000313" key="6">
    <source>
        <dbReference type="EMBL" id="CAE7317878.1"/>
    </source>
</evidence>
<feature type="domain" description="Apple" evidence="5">
    <location>
        <begin position="558"/>
        <end position="627"/>
    </location>
</feature>
<feature type="signal peptide" evidence="4">
    <location>
        <begin position="1"/>
        <end position="17"/>
    </location>
</feature>
<evidence type="ECO:0000256" key="3">
    <source>
        <dbReference type="SAM" id="MobiDB-lite"/>
    </source>
</evidence>
<dbReference type="AlphaFoldDB" id="A0A812NPP8"/>